<dbReference type="Proteomes" id="UP000005695">
    <property type="component" value="Unassembled WGS sequence"/>
</dbReference>
<keyword evidence="3" id="KW-1185">Reference proteome</keyword>
<dbReference type="OrthoDB" id="6588791at2"/>
<reference evidence="2" key="2">
    <citation type="submission" date="2006-05" db="EMBL/GenBank/DDBJ databases">
        <title>Sequencing of the draft genome and assembly of Desulfuromonas acetoxidans DSM 684.</title>
        <authorList>
            <consortium name="US DOE Joint Genome Institute (JGI-PGF)"/>
            <person name="Copeland A."/>
            <person name="Lucas S."/>
            <person name="Lapidus A."/>
            <person name="Barry K."/>
            <person name="Detter J.C."/>
            <person name="Glavina del Rio T."/>
            <person name="Hammon N."/>
            <person name="Israni S."/>
            <person name="Dalin E."/>
            <person name="Tice H."/>
            <person name="Bruce D."/>
            <person name="Pitluck S."/>
            <person name="Richardson P."/>
        </authorList>
    </citation>
    <scope>NUCLEOTIDE SEQUENCE [LARGE SCALE GENOMIC DNA]</scope>
    <source>
        <strain evidence="2">DSM 684</strain>
    </source>
</reference>
<evidence type="ECO:0000256" key="1">
    <source>
        <dbReference type="SAM" id="SignalP"/>
    </source>
</evidence>
<dbReference type="Pfam" id="PF07661">
    <property type="entry name" value="MORN_2"/>
    <property type="match status" value="3"/>
</dbReference>
<gene>
    <name evidence="2" type="ORF">Dace_2409</name>
</gene>
<evidence type="ECO:0000313" key="3">
    <source>
        <dbReference type="Proteomes" id="UP000005695"/>
    </source>
</evidence>
<dbReference type="Gene3D" id="3.90.930.1">
    <property type="match status" value="1"/>
</dbReference>
<evidence type="ECO:0000313" key="2">
    <source>
        <dbReference type="EMBL" id="EAT15709.1"/>
    </source>
</evidence>
<name>Q1K033_DESA6</name>
<dbReference type="InterPro" id="IPR011652">
    <property type="entry name" value="MORN_2"/>
</dbReference>
<reference evidence="2" key="1">
    <citation type="submission" date="2006-05" db="EMBL/GenBank/DDBJ databases">
        <title>Annotation of the draft genome assembly of Desulfuromonas acetoxidans DSM 684.</title>
        <authorList>
            <consortium name="US DOE Joint Genome Institute (JGI-ORNL)"/>
            <person name="Larimer F."/>
            <person name="Land M."/>
            <person name="Hauser L."/>
        </authorList>
    </citation>
    <scope>NUCLEOTIDE SEQUENCE [LARGE SCALE GENOMIC DNA]</scope>
    <source>
        <strain evidence="2">DSM 684</strain>
    </source>
</reference>
<dbReference type="SUPFAM" id="SSF82185">
    <property type="entry name" value="Histone H3 K4-specific methyltransferase SET7/9 N-terminal domain"/>
    <property type="match status" value="1"/>
</dbReference>
<feature type="signal peptide" evidence="1">
    <location>
        <begin position="1"/>
        <end position="19"/>
    </location>
</feature>
<keyword evidence="1" id="KW-0732">Signal</keyword>
<dbReference type="RefSeq" id="WP_006000086.1">
    <property type="nucleotide sequence ID" value="NZ_AAEW02000008.1"/>
</dbReference>
<dbReference type="AlphaFoldDB" id="Q1K033"/>
<comment type="caution">
    <text evidence="2">The sequence shown here is derived from an EMBL/GenBank/DDBJ whole genome shotgun (WGS) entry which is preliminary data.</text>
</comment>
<feature type="chain" id="PRO_5004192690" evidence="1">
    <location>
        <begin position="20"/>
        <end position="149"/>
    </location>
</feature>
<dbReference type="EMBL" id="AAEW02000008">
    <property type="protein sequence ID" value="EAT15709.1"/>
    <property type="molecule type" value="Genomic_DNA"/>
</dbReference>
<protein>
    <submittedName>
        <fullName evidence="2">MORN variant</fullName>
    </submittedName>
</protein>
<accession>Q1K033</accession>
<organism evidence="2 3">
    <name type="scientific">Desulfuromonas acetoxidans (strain DSM 684 / 11070)</name>
    <dbReference type="NCBI Taxonomy" id="281689"/>
    <lineage>
        <taxon>Bacteria</taxon>
        <taxon>Pseudomonadati</taxon>
        <taxon>Thermodesulfobacteriota</taxon>
        <taxon>Desulfuromonadia</taxon>
        <taxon>Desulfuromonadales</taxon>
        <taxon>Desulfuromonadaceae</taxon>
        <taxon>Desulfuromonas</taxon>
    </lineage>
</organism>
<sequence>MRRSVLFILLLSLSVPGFAVMSREPQAIYDSDDVVELHETLYDKHSREKIDGVVESYSDSGVLLQELVCVDGRPHGITKEYYDSGALKSEISYRHGLYDGLSKFYYETGGLEFEVPSRNDLVHGTMIRYNQDGSIASQECYVDGVLQEE</sequence>
<proteinExistence type="predicted"/>